<keyword evidence="1" id="KW-0472">Membrane</keyword>
<dbReference type="Proteomes" id="UP000659904">
    <property type="component" value="Unassembled WGS sequence"/>
</dbReference>
<dbReference type="Pfam" id="PF18895">
    <property type="entry name" value="T4SS_pilin"/>
    <property type="match status" value="1"/>
</dbReference>
<dbReference type="EMBL" id="BONH01000017">
    <property type="protein sequence ID" value="GIF98775.1"/>
    <property type="molecule type" value="Genomic_DNA"/>
</dbReference>
<dbReference type="AlphaFoldDB" id="A0A8J3KKM7"/>
<organism evidence="2 3">
    <name type="scientific">Catellatospora citrea</name>
    <dbReference type="NCBI Taxonomy" id="53366"/>
    <lineage>
        <taxon>Bacteria</taxon>
        <taxon>Bacillati</taxon>
        <taxon>Actinomycetota</taxon>
        <taxon>Actinomycetes</taxon>
        <taxon>Micromonosporales</taxon>
        <taxon>Micromonosporaceae</taxon>
        <taxon>Catellatospora</taxon>
    </lineage>
</organism>
<keyword evidence="1" id="KW-1133">Transmembrane helix</keyword>
<comment type="caution">
    <text evidence="2">The sequence shown here is derived from an EMBL/GenBank/DDBJ whole genome shotgun (WGS) entry which is preliminary data.</text>
</comment>
<name>A0A8J3KKM7_9ACTN</name>
<reference evidence="2 3" key="1">
    <citation type="submission" date="2021-01" db="EMBL/GenBank/DDBJ databases">
        <title>Whole genome shotgun sequence of Catellatospora citrea NBRC 14495.</title>
        <authorList>
            <person name="Komaki H."/>
            <person name="Tamura T."/>
        </authorList>
    </citation>
    <scope>NUCLEOTIDE SEQUENCE [LARGE SCALE GENOMIC DNA]</scope>
    <source>
        <strain evidence="2 3">NBRC 14495</strain>
    </source>
</reference>
<feature type="transmembrane region" description="Helical" evidence="1">
    <location>
        <begin position="77"/>
        <end position="96"/>
    </location>
</feature>
<evidence type="ECO:0000313" key="2">
    <source>
        <dbReference type="EMBL" id="GIF98775.1"/>
    </source>
</evidence>
<proteinExistence type="predicted"/>
<sequence>MRSVIEQLLSAAPLADAPTPAVKSLPDVISSLTSWIIGILAGVATLFLTIGGLRYLAAGGDPAEVERAKGSLRSAMLGYALALLAPVLIEIVRGIVRA</sequence>
<dbReference type="InterPro" id="IPR043993">
    <property type="entry name" value="T4SS_pilin"/>
</dbReference>
<dbReference type="RefSeq" id="WP_120319054.1">
    <property type="nucleotide sequence ID" value="NZ_BONH01000017.1"/>
</dbReference>
<feature type="transmembrane region" description="Helical" evidence="1">
    <location>
        <begin position="35"/>
        <end position="56"/>
    </location>
</feature>
<evidence type="ECO:0000313" key="3">
    <source>
        <dbReference type="Proteomes" id="UP000659904"/>
    </source>
</evidence>
<accession>A0A8J3KKM7</accession>
<evidence type="ECO:0008006" key="4">
    <source>
        <dbReference type="Google" id="ProtNLM"/>
    </source>
</evidence>
<protein>
    <recommendedName>
        <fullName evidence="4">TrbC/VIRB2 family protein</fullName>
    </recommendedName>
</protein>
<keyword evidence="1" id="KW-0812">Transmembrane</keyword>
<gene>
    <name evidence="2" type="ORF">Cci01nite_38690</name>
</gene>
<evidence type="ECO:0000256" key="1">
    <source>
        <dbReference type="SAM" id="Phobius"/>
    </source>
</evidence>
<keyword evidence="3" id="KW-1185">Reference proteome</keyword>